<dbReference type="PROSITE" id="PS00108">
    <property type="entry name" value="PROTEIN_KINASE_ST"/>
    <property type="match status" value="1"/>
</dbReference>
<reference evidence="7" key="2">
    <citation type="submission" date="2003-05" db="EMBL/GenBank/DDBJ databases">
        <authorList>
            <person name="Buell C.R."/>
            <person name="Wing R.A."/>
            <person name="McCombie W.R."/>
            <person name="Messing J."/>
            <person name="Yuan Q."/>
            <person name="Ouyang S."/>
        </authorList>
    </citation>
    <scope>NUCLEOTIDE SEQUENCE</scope>
</reference>
<accession>Q7XGX6</accession>
<keyword evidence="5" id="KW-0067">ATP-binding</keyword>
<dbReference type="FunFam" id="3.30.200.20:FF:000337">
    <property type="entry name" value="Wall-associated receptor kinase 3"/>
    <property type="match status" value="1"/>
</dbReference>
<keyword evidence="1" id="KW-0723">Serine/threonine-protein kinase</keyword>
<dbReference type="AlphaFoldDB" id="A0A5S6R7N2"/>
<keyword evidence="4 7" id="KW-0418">Kinase</keyword>
<dbReference type="GO" id="GO:0005524">
    <property type="term" value="F:ATP binding"/>
    <property type="evidence" value="ECO:0007669"/>
    <property type="project" value="UniProtKB-UniRule"/>
</dbReference>
<organism evidence="7">
    <name type="scientific">Oryza sativa subsp. japonica</name>
    <name type="common">Rice</name>
    <dbReference type="NCBI Taxonomy" id="39947"/>
    <lineage>
        <taxon>Eukaryota</taxon>
        <taxon>Viridiplantae</taxon>
        <taxon>Streptophyta</taxon>
        <taxon>Embryophyta</taxon>
        <taxon>Tracheophyta</taxon>
        <taxon>Spermatophyta</taxon>
        <taxon>Magnoliopsida</taxon>
        <taxon>Liliopsida</taxon>
        <taxon>Poales</taxon>
        <taxon>Poaceae</taxon>
        <taxon>BOP clade</taxon>
        <taxon>Oryzoideae</taxon>
        <taxon>Oryzeae</taxon>
        <taxon>Oryzinae</taxon>
        <taxon>Oryza</taxon>
        <taxon>Oryza sativa</taxon>
    </lineage>
</organism>
<keyword evidence="2" id="KW-0808">Transferase</keyword>
<keyword evidence="3" id="KW-0547">Nucleotide-binding</keyword>
<dbReference type="FunFam" id="1.10.510.10:FF:001302">
    <property type="entry name" value="Protein kinase domain containing protein"/>
    <property type="match status" value="2"/>
</dbReference>
<evidence type="ECO:0000256" key="2">
    <source>
        <dbReference type="ARBA" id="ARBA00022679"/>
    </source>
</evidence>
<dbReference type="InterPro" id="IPR045274">
    <property type="entry name" value="WAK-like"/>
</dbReference>
<dbReference type="Pfam" id="PF07714">
    <property type="entry name" value="PK_Tyr_Ser-Thr"/>
    <property type="match status" value="2"/>
</dbReference>
<proteinExistence type="predicted"/>
<evidence type="ECO:0000256" key="4">
    <source>
        <dbReference type="ARBA" id="ARBA00022777"/>
    </source>
</evidence>
<dbReference type="Gene3D" id="3.30.200.20">
    <property type="entry name" value="Phosphorylase Kinase, domain 1"/>
    <property type="match status" value="2"/>
</dbReference>
<gene>
    <name evidence="7" type="ordered locus">LOC_Os10g05250</name>
</gene>
<protein>
    <submittedName>
        <fullName evidence="7">Protein kinase domain containing protein, expressed</fullName>
    </submittedName>
</protein>
<dbReference type="InterPro" id="IPR001245">
    <property type="entry name" value="Ser-Thr/Tyr_kinase_cat_dom"/>
</dbReference>
<dbReference type="HOGENOM" id="CLU_000288_137_3_1"/>
<name>A0A5S6R7N2_ORYSJ</name>
<dbReference type="SMART" id="SM00220">
    <property type="entry name" value="S_TKc"/>
    <property type="match status" value="2"/>
</dbReference>
<dbReference type="SUPFAM" id="SSF56112">
    <property type="entry name" value="Protein kinase-like (PK-like)"/>
    <property type="match status" value="2"/>
</dbReference>
<feature type="domain" description="Protein kinase" evidence="6">
    <location>
        <begin position="461"/>
        <end position="723"/>
    </location>
</feature>
<evidence type="ECO:0000256" key="5">
    <source>
        <dbReference type="ARBA" id="ARBA00022840"/>
    </source>
</evidence>
<dbReference type="InterPro" id="IPR017441">
    <property type="entry name" value="Protein_kinase_ATP_BS"/>
</dbReference>
<dbReference type="InterPro" id="IPR000719">
    <property type="entry name" value="Prot_kinase_dom"/>
</dbReference>
<dbReference type="PANTHER" id="PTHR27005">
    <property type="entry name" value="WALL-ASSOCIATED RECEPTOR KINASE-LIKE 21"/>
    <property type="match status" value="1"/>
</dbReference>
<evidence type="ECO:0000256" key="1">
    <source>
        <dbReference type="ARBA" id="ARBA00022527"/>
    </source>
</evidence>
<dbReference type="InterPro" id="IPR011009">
    <property type="entry name" value="Kinase-like_dom_sf"/>
</dbReference>
<reference evidence="7" key="3">
    <citation type="submission" date="2006-07" db="EMBL/GenBank/DDBJ databases">
        <authorList>
            <person name="Buell R."/>
        </authorList>
    </citation>
    <scope>NUCLEOTIDE SEQUENCE</scope>
</reference>
<accession>Q948C1</accession>
<feature type="domain" description="Protein kinase" evidence="6">
    <location>
        <begin position="123"/>
        <end position="377"/>
    </location>
</feature>
<reference evidence="7" key="1">
    <citation type="journal article" date="2003" name="Science">
        <title>In-depth view of structure, activity, and evolution of rice chromosome 10.</title>
        <authorList>
            <consortium name="Rice Chromosome 10 Sequencing Consortium"/>
        </authorList>
    </citation>
    <scope>NUCLEOTIDE SEQUENCE [LARGE SCALE GENOMIC DNA]</scope>
</reference>
<evidence type="ECO:0000313" key="7">
    <source>
        <dbReference type="EMBL" id="AAP52081.1"/>
    </source>
</evidence>
<dbReference type="EMBL" id="DP000086">
    <property type="protein sequence ID" value="AAP52081.1"/>
    <property type="molecule type" value="Genomic_DNA"/>
</dbReference>
<evidence type="ECO:0000259" key="6">
    <source>
        <dbReference type="PROSITE" id="PS50011"/>
    </source>
</evidence>
<accession>A0A5S6R7N2</accession>
<dbReference type="PROSITE" id="PS00107">
    <property type="entry name" value="PROTEIN_KINASE_ATP"/>
    <property type="match status" value="2"/>
</dbReference>
<dbReference type="Gene3D" id="1.10.510.10">
    <property type="entry name" value="Transferase(Phosphotransferase) domain 1"/>
    <property type="match status" value="2"/>
</dbReference>
<dbReference type="GO" id="GO:0004672">
    <property type="term" value="F:protein kinase activity"/>
    <property type="evidence" value="ECO:0007669"/>
    <property type="project" value="InterPro"/>
</dbReference>
<dbReference type="PANTHER" id="PTHR27005:SF145">
    <property type="entry name" value="OS10G0142600 PROTEIN"/>
    <property type="match status" value="1"/>
</dbReference>
<sequence length="735" mass="82501">MAVVGLEAGRKGSNGSAKGAGSGGSSSSLSICTLALPGAPPLLCGEFLCWIEAAAGYAFCFISCQQFKLRPSSIYLKQERSYCIIMDLSESKHKEYIERAQWIEENISNIKPFTEEDIKRITSDYNTNLGNGGFGKVYKGVLDDNHFVAVKKYIKMDSEEMFAQEVRVHSQINHKNVVRLIGYCIEKNAPMMVMEYVPNRDLDYHLHDKNSLDSLDIRLDIAIECADALGYLHSMCSPVLHGDVKPSNILLDDNFNAKITDFGISRLLSTDKTHTVKCIGSIGYVDPLYCREGRLTSKSDVYSFGIVLQELITKKKAASLAQALAEGKGVTELLDPKICNESNMKVLVEIGKLLQECLTEDIHRRPDMCDLAGHLRMLRKFCLRQPAPLENFGWHLFPETQNEDKEQSQQGTNNVSSSLMAFPKMAGIFNRNMYKSRKKGTPLYISGKRMFTAREIKVITNNNSTIIGRGAFGNVYLGILENYRKVAVKTYIKGTEHEEDRCGKELNLPELIHKNIIQLLGFCCKLDAVILVYEFANKGSLYDILHGTSNFPFPLDLRLDIAVGSAEGLAYMHSRSKPILHGDVKTTHILFDDNIVPKISGFGSSQIGEDSTWVVAADINYIDRRYIQTGLFTRKSDIYSFGVVLLELITRKRILDSKKCSLVVEYVNCYEKENSGRIMFDNEITAEENMATLEAIGILAMKCLSDNIDERPEMREVAEQLVMLKMAWKQLKGNI</sequence>
<dbReference type="PROSITE" id="PS50011">
    <property type="entry name" value="PROTEIN_KINASE_DOM"/>
    <property type="match status" value="2"/>
</dbReference>
<evidence type="ECO:0000256" key="3">
    <source>
        <dbReference type="ARBA" id="ARBA00022741"/>
    </source>
</evidence>
<dbReference type="GO" id="GO:0007166">
    <property type="term" value="P:cell surface receptor signaling pathway"/>
    <property type="evidence" value="ECO:0007669"/>
    <property type="project" value="InterPro"/>
</dbReference>
<dbReference type="InterPro" id="IPR008271">
    <property type="entry name" value="Ser/Thr_kinase_AS"/>
</dbReference>